<dbReference type="RefSeq" id="WP_108827315.1">
    <property type="nucleotide sequence ID" value="NZ_OMOR01000001.1"/>
</dbReference>
<name>A0A2R8BAF1_9RHOB</name>
<accession>A0A2R8BAF1</accession>
<feature type="transmembrane region" description="Helical" evidence="1">
    <location>
        <begin position="41"/>
        <end position="58"/>
    </location>
</feature>
<keyword evidence="1" id="KW-1133">Transmembrane helix</keyword>
<proteinExistence type="predicted"/>
<evidence type="ECO:0008006" key="4">
    <source>
        <dbReference type="Google" id="ProtNLM"/>
    </source>
</evidence>
<evidence type="ECO:0000313" key="2">
    <source>
        <dbReference type="EMBL" id="SPH20046.1"/>
    </source>
</evidence>
<dbReference type="EMBL" id="OMOR01000001">
    <property type="protein sequence ID" value="SPH20046.1"/>
    <property type="molecule type" value="Genomic_DNA"/>
</dbReference>
<keyword evidence="1" id="KW-0812">Transmembrane</keyword>
<sequence>MTGTPVHIWTASPRAFALRCLALFAVTFALLLPGVPFVGGPQALLAALCLSLIYMFILDDFAEWRTDKNATWTLTPNALLYQNPMEDLDIHQVSLMDITAVKPRLWWDVVLRLSDGQAVTMRYIENPRQARDLIQSTKDKMA</sequence>
<dbReference type="OrthoDB" id="7846080at2"/>
<gene>
    <name evidence="2" type="ORF">ASD8599_00786</name>
</gene>
<keyword evidence="3" id="KW-1185">Reference proteome</keyword>
<evidence type="ECO:0000313" key="3">
    <source>
        <dbReference type="Proteomes" id="UP000244880"/>
    </source>
</evidence>
<keyword evidence="1" id="KW-0472">Membrane</keyword>
<protein>
    <recommendedName>
        <fullName evidence="4">DUF304 domain-containing protein</fullName>
    </recommendedName>
</protein>
<feature type="transmembrane region" description="Helical" evidence="1">
    <location>
        <begin position="16"/>
        <end position="35"/>
    </location>
</feature>
<dbReference type="AlphaFoldDB" id="A0A2R8BAF1"/>
<organism evidence="2 3">
    <name type="scientific">Ascidiaceihabitans donghaensis</name>
    <dbReference type="NCBI Taxonomy" id="1510460"/>
    <lineage>
        <taxon>Bacteria</taxon>
        <taxon>Pseudomonadati</taxon>
        <taxon>Pseudomonadota</taxon>
        <taxon>Alphaproteobacteria</taxon>
        <taxon>Rhodobacterales</taxon>
        <taxon>Paracoccaceae</taxon>
        <taxon>Ascidiaceihabitans</taxon>
    </lineage>
</organism>
<reference evidence="2 3" key="1">
    <citation type="submission" date="2018-03" db="EMBL/GenBank/DDBJ databases">
        <authorList>
            <person name="Keele B.F."/>
        </authorList>
    </citation>
    <scope>NUCLEOTIDE SEQUENCE [LARGE SCALE GENOMIC DNA]</scope>
    <source>
        <strain evidence="2 3">CECT 8599</strain>
    </source>
</reference>
<dbReference type="Proteomes" id="UP000244880">
    <property type="component" value="Unassembled WGS sequence"/>
</dbReference>
<evidence type="ECO:0000256" key="1">
    <source>
        <dbReference type="SAM" id="Phobius"/>
    </source>
</evidence>